<organism evidence="1 2">
    <name type="scientific">Ambispora gerdemannii</name>
    <dbReference type="NCBI Taxonomy" id="144530"/>
    <lineage>
        <taxon>Eukaryota</taxon>
        <taxon>Fungi</taxon>
        <taxon>Fungi incertae sedis</taxon>
        <taxon>Mucoromycota</taxon>
        <taxon>Glomeromycotina</taxon>
        <taxon>Glomeromycetes</taxon>
        <taxon>Archaeosporales</taxon>
        <taxon>Ambisporaceae</taxon>
        <taxon>Ambispora</taxon>
    </lineage>
</organism>
<protein>
    <submittedName>
        <fullName evidence="1">1467_t:CDS:1</fullName>
    </submittedName>
</protein>
<dbReference type="EMBL" id="CAJVPL010000779">
    <property type="protein sequence ID" value="CAG8528997.1"/>
    <property type="molecule type" value="Genomic_DNA"/>
</dbReference>
<name>A0A9N9AHT7_9GLOM</name>
<gene>
    <name evidence="1" type="ORF">AGERDE_LOCUS5617</name>
</gene>
<proteinExistence type="predicted"/>
<dbReference type="Proteomes" id="UP000789831">
    <property type="component" value="Unassembled WGS sequence"/>
</dbReference>
<comment type="caution">
    <text evidence="1">The sequence shown here is derived from an EMBL/GenBank/DDBJ whole genome shotgun (WGS) entry which is preliminary data.</text>
</comment>
<reference evidence="1" key="1">
    <citation type="submission" date="2021-06" db="EMBL/GenBank/DDBJ databases">
        <authorList>
            <person name="Kallberg Y."/>
            <person name="Tangrot J."/>
            <person name="Rosling A."/>
        </authorList>
    </citation>
    <scope>NUCLEOTIDE SEQUENCE</scope>
    <source>
        <strain evidence="1">MT106</strain>
    </source>
</reference>
<evidence type="ECO:0000313" key="2">
    <source>
        <dbReference type="Proteomes" id="UP000789831"/>
    </source>
</evidence>
<evidence type="ECO:0000313" key="1">
    <source>
        <dbReference type="EMBL" id="CAG8528997.1"/>
    </source>
</evidence>
<sequence length="224" mass="25651">MRTQTESLNKAIPHDILDDLATTKANITIVQVFKTSPEQRIKMSKGMRRPIKKKERYNDAEMERTESIQYIHGTDNSELSNDVYEIEEQQLENRNFLCWHLRRSPIGIQLLLGMNMHNFKLSSTKYGITTPVGILTGKDLLSAGADGNFLTQDTNAKTVMKDLSSWSILNYERPIILLQSSRRVPVRTGGWKWKINSSLTKSLTSRLNSRLERRYLTTSSSTAE</sequence>
<keyword evidence="2" id="KW-1185">Reference proteome</keyword>
<dbReference type="AlphaFoldDB" id="A0A9N9AHT7"/>
<accession>A0A9N9AHT7</accession>
<dbReference type="OrthoDB" id="10655727at2759"/>